<dbReference type="Pfam" id="PF13242">
    <property type="entry name" value="Hydrolase_like"/>
    <property type="match status" value="1"/>
</dbReference>
<dbReference type="GO" id="GO:0005737">
    <property type="term" value="C:cytoplasm"/>
    <property type="evidence" value="ECO:0007669"/>
    <property type="project" value="TreeGrafter"/>
</dbReference>
<protein>
    <submittedName>
        <fullName evidence="1">Uncharacterized protein</fullName>
    </submittedName>
</protein>
<keyword evidence="2" id="KW-1185">Reference proteome</keyword>
<dbReference type="InterPro" id="IPR006357">
    <property type="entry name" value="HAD-SF_hydro_IIA"/>
</dbReference>
<dbReference type="AlphaFoldDB" id="A0AAD7V5G5"/>
<dbReference type="EMBL" id="JARTCD010000023">
    <property type="protein sequence ID" value="KAJ8658620.1"/>
    <property type="molecule type" value="Genomic_DNA"/>
</dbReference>
<gene>
    <name evidence="1" type="ORF">O0I10_005660</name>
</gene>
<dbReference type="GO" id="GO:0016791">
    <property type="term" value="F:phosphatase activity"/>
    <property type="evidence" value="ECO:0007669"/>
    <property type="project" value="TreeGrafter"/>
</dbReference>
<dbReference type="Proteomes" id="UP001234581">
    <property type="component" value="Unassembled WGS sequence"/>
</dbReference>
<dbReference type="RefSeq" id="XP_058343533.1">
    <property type="nucleotide sequence ID" value="XM_058485698.1"/>
</dbReference>
<organism evidence="1 2">
    <name type="scientific">Lichtheimia ornata</name>
    <dbReference type="NCBI Taxonomy" id="688661"/>
    <lineage>
        <taxon>Eukaryota</taxon>
        <taxon>Fungi</taxon>
        <taxon>Fungi incertae sedis</taxon>
        <taxon>Mucoromycota</taxon>
        <taxon>Mucoromycotina</taxon>
        <taxon>Mucoromycetes</taxon>
        <taxon>Mucorales</taxon>
        <taxon>Lichtheimiaceae</taxon>
        <taxon>Lichtheimia</taxon>
    </lineage>
</organism>
<dbReference type="PANTHER" id="PTHR19288">
    <property type="entry name" value="4-NITROPHENYLPHOSPHATASE-RELATED"/>
    <property type="match status" value="1"/>
</dbReference>
<evidence type="ECO:0000313" key="1">
    <source>
        <dbReference type="EMBL" id="KAJ8658620.1"/>
    </source>
</evidence>
<accession>A0AAD7V5G5</accession>
<dbReference type="GeneID" id="83213072"/>
<dbReference type="Pfam" id="PF13344">
    <property type="entry name" value="Hydrolase_6"/>
    <property type="match status" value="1"/>
</dbReference>
<comment type="caution">
    <text evidence="1">The sequence shown here is derived from an EMBL/GenBank/DDBJ whole genome shotgun (WGS) entry which is preliminary data.</text>
</comment>
<reference evidence="1 2" key="1">
    <citation type="submission" date="2023-03" db="EMBL/GenBank/DDBJ databases">
        <title>Genome sequence of Lichtheimia ornata CBS 291.66.</title>
        <authorList>
            <person name="Mohabir J.T."/>
            <person name="Shea T.P."/>
            <person name="Kurbessoian T."/>
            <person name="Berby B."/>
            <person name="Fontaine J."/>
            <person name="Livny J."/>
            <person name="Gnirke A."/>
            <person name="Stajich J.E."/>
            <person name="Cuomo C.A."/>
        </authorList>
    </citation>
    <scope>NUCLEOTIDE SEQUENCE [LARGE SCALE GENOMIC DNA]</scope>
    <source>
        <strain evidence="1">CBS 291.66</strain>
    </source>
</reference>
<dbReference type="InterPro" id="IPR023214">
    <property type="entry name" value="HAD_sf"/>
</dbReference>
<dbReference type="InterPro" id="IPR036412">
    <property type="entry name" value="HAD-like_sf"/>
</dbReference>
<dbReference type="PANTHER" id="PTHR19288:SF90">
    <property type="entry name" value="OS08G0542600 PROTEIN"/>
    <property type="match status" value="1"/>
</dbReference>
<dbReference type="Gene3D" id="3.40.50.1000">
    <property type="entry name" value="HAD superfamily/HAD-like"/>
    <property type="match status" value="3"/>
</dbReference>
<sequence>MEWWDQRRYVCSKYISSSARMNYIQGLSTALSHSNYTTFAIDIYGVLHDGSKPYPYSKDCLQQLTNAGHQVYLLSNSTRLGDALARDLDKKYGIAPQLYKEIVSSGELTLLFLSKCVDAFNNKETTTCNNTLEHPYSATVMEGNIEKGLMTPKEFVQHYWKNKGRFFLVGDDDYHGPLYQPFESTLTRVDDWKQDGIDFVLLGKVNQLPHETSPLDPFDGDSVKQHYQAFMQHCLERHIVFVCANPDVWAPNGNDTLLACPGFLGQLYQDMGGKVLYFGKPFPTIYRYLLSTKAQGDPARVLCVGDNVATDVMGARQQGLDVAMVLGGVHSNQIDMTKPDVSQVKALCEQHKAQEPTYIVPLLRF</sequence>
<name>A0AAD7V5G5_9FUNG</name>
<dbReference type="SUPFAM" id="SSF56784">
    <property type="entry name" value="HAD-like"/>
    <property type="match status" value="1"/>
</dbReference>
<evidence type="ECO:0000313" key="2">
    <source>
        <dbReference type="Proteomes" id="UP001234581"/>
    </source>
</evidence>
<proteinExistence type="predicted"/>